<dbReference type="SUPFAM" id="SSF47413">
    <property type="entry name" value="lambda repressor-like DNA-binding domains"/>
    <property type="match status" value="1"/>
</dbReference>
<organism evidence="2 3">
    <name type="scientific">Aequorivita antarctica</name>
    <dbReference type="NCBI Taxonomy" id="153266"/>
    <lineage>
        <taxon>Bacteria</taxon>
        <taxon>Pseudomonadati</taxon>
        <taxon>Bacteroidota</taxon>
        <taxon>Flavobacteriia</taxon>
        <taxon>Flavobacteriales</taxon>
        <taxon>Flavobacteriaceae</taxon>
        <taxon>Aequorivita</taxon>
    </lineage>
</organism>
<dbReference type="InterPro" id="IPR010982">
    <property type="entry name" value="Lambda_DNA-bd_dom_sf"/>
</dbReference>
<reference evidence="2 3" key="1">
    <citation type="submission" date="2019-08" db="EMBL/GenBank/DDBJ databases">
        <title>Genome of Aequorivita antarctica SW49 (type strain).</title>
        <authorList>
            <person name="Bowman J.P."/>
        </authorList>
    </citation>
    <scope>NUCLEOTIDE SEQUENCE [LARGE SCALE GENOMIC DNA]</scope>
    <source>
        <strain evidence="2 3">SW49</strain>
    </source>
</reference>
<dbReference type="Proteomes" id="UP000321497">
    <property type="component" value="Unassembled WGS sequence"/>
</dbReference>
<protein>
    <submittedName>
        <fullName evidence="2">Helix-turn-helix transcriptional regulator</fullName>
    </submittedName>
</protein>
<comment type="caution">
    <text evidence="2">The sequence shown here is derived from an EMBL/GenBank/DDBJ whole genome shotgun (WGS) entry which is preliminary data.</text>
</comment>
<dbReference type="PROSITE" id="PS50943">
    <property type="entry name" value="HTH_CROC1"/>
    <property type="match status" value="1"/>
</dbReference>
<dbReference type="EMBL" id="VORT01000005">
    <property type="protein sequence ID" value="TXD73331.1"/>
    <property type="molecule type" value="Genomic_DNA"/>
</dbReference>
<accession>A0A5C6Z023</accession>
<dbReference type="InterPro" id="IPR001387">
    <property type="entry name" value="Cro/C1-type_HTH"/>
</dbReference>
<gene>
    <name evidence="2" type="ORF">ESU54_09365</name>
</gene>
<keyword evidence="3" id="KW-1185">Reference proteome</keyword>
<dbReference type="RefSeq" id="WP_111846010.1">
    <property type="nucleotide sequence ID" value="NZ_UEGI01000033.1"/>
</dbReference>
<evidence type="ECO:0000259" key="1">
    <source>
        <dbReference type="PROSITE" id="PS50943"/>
    </source>
</evidence>
<dbReference type="Pfam" id="PF01381">
    <property type="entry name" value="HTH_3"/>
    <property type="match status" value="1"/>
</dbReference>
<dbReference type="OrthoDB" id="1028795at2"/>
<dbReference type="SMART" id="SM00530">
    <property type="entry name" value="HTH_XRE"/>
    <property type="match status" value="1"/>
</dbReference>
<dbReference type="AlphaFoldDB" id="A0A5C6Z023"/>
<evidence type="ECO:0000313" key="2">
    <source>
        <dbReference type="EMBL" id="TXD73331.1"/>
    </source>
</evidence>
<dbReference type="CDD" id="cd00093">
    <property type="entry name" value="HTH_XRE"/>
    <property type="match status" value="1"/>
</dbReference>
<proteinExistence type="predicted"/>
<dbReference type="Gene3D" id="1.10.260.40">
    <property type="entry name" value="lambda repressor-like DNA-binding domains"/>
    <property type="match status" value="1"/>
</dbReference>
<name>A0A5C6Z023_9FLAO</name>
<evidence type="ECO:0000313" key="3">
    <source>
        <dbReference type="Proteomes" id="UP000321497"/>
    </source>
</evidence>
<feature type="domain" description="HTH cro/C1-type" evidence="1">
    <location>
        <begin position="20"/>
        <end position="72"/>
    </location>
</feature>
<dbReference type="GO" id="GO:0003677">
    <property type="term" value="F:DNA binding"/>
    <property type="evidence" value="ECO:0007669"/>
    <property type="project" value="InterPro"/>
</dbReference>
<sequence>MENWLFLTEKEIIEQIGQRLKLIRLQHNLTQKKLSKDIGLSVSTISLIEQGNPTSVESLIRILIRLNRIKDFESVFRVGEDLELKLKFEKAKLKSKRKRASNKIK</sequence>